<organism evidence="2 3">
    <name type="scientific">Tilletia horrida</name>
    <dbReference type="NCBI Taxonomy" id="155126"/>
    <lineage>
        <taxon>Eukaryota</taxon>
        <taxon>Fungi</taxon>
        <taxon>Dikarya</taxon>
        <taxon>Basidiomycota</taxon>
        <taxon>Ustilaginomycotina</taxon>
        <taxon>Exobasidiomycetes</taxon>
        <taxon>Tilletiales</taxon>
        <taxon>Tilletiaceae</taxon>
        <taxon>Tilletia</taxon>
    </lineage>
</organism>
<keyword evidence="3" id="KW-1185">Reference proteome</keyword>
<feature type="compositionally biased region" description="Low complexity" evidence="1">
    <location>
        <begin position="692"/>
        <end position="715"/>
    </location>
</feature>
<feature type="compositionally biased region" description="Basic and acidic residues" evidence="1">
    <location>
        <begin position="52"/>
        <end position="66"/>
    </location>
</feature>
<feature type="compositionally biased region" description="Acidic residues" evidence="1">
    <location>
        <begin position="37"/>
        <end position="48"/>
    </location>
</feature>
<feature type="compositionally biased region" description="Low complexity" evidence="1">
    <location>
        <begin position="438"/>
        <end position="449"/>
    </location>
</feature>
<feature type="compositionally biased region" description="Basic residues" evidence="1">
    <location>
        <begin position="227"/>
        <end position="237"/>
    </location>
</feature>
<evidence type="ECO:0000313" key="3">
    <source>
        <dbReference type="Proteomes" id="UP001176521"/>
    </source>
</evidence>
<feature type="region of interest" description="Disordered" evidence="1">
    <location>
        <begin position="533"/>
        <end position="580"/>
    </location>
</feature>
<sequence length="1052" mass="108895">MPAPTSILSKRTTHPYPIHIPARASSATHLPLFSPSAEDDDNEDEDSAAQEHLMHKLKPETRRRVSFDLNAILHPAPPQPAPGEHDDDDDDDEEEMMDELPPLRSSSLTFSSQPLATQSSPDLFSLSAFPLRPSSSASLRPAPTSPTQSHDSAFPQRTRNASAPLDSTCRPLGLISLAKARKLRPIISIKAPLPAKAKVARRHALAQRHAAALELMLCGSATEASHSHSHSHAHAHAHAAAPAHHVKTAAQAGKETAGENREAQSAITPEARPKPARRWSLFPRTSTRKAEEDSTPVEAVTPSSTEASDEADRSLDSTASSQKQDTPVSTRHGEPTPSPQLKAKQRFPLLRRVSPASKDKSHTKEKTTPPFPSSGVGGGGGLTPKQIRNLKAALMDMDLANGIIGELRARSLDPLQALLASSSKTHPEAGAGAGAGAEAGAEAPTAHGEQAQTAQQAAPGLELPRPRCVLGPLLPPLEYALASSTGNADSGAAKGLHERGTSGGGSRDDSALPDRVLHDFQLDVPARVADAGKKLKKQKQLRKGVAVEGGKEKDKENRQEGLPASGGSAEHSHSRPSAARRSLANILNRVRTKSTSSAAASTSALAPGEAATAAKPSALPLAAVAEAPDPAAATKEVLDALLDKEAEIAAAGAEGTGTGNATSAVVVTASAAAAAAIFGLAAVVQSGKKMVSPSSSSSSPATAASASAMAASSIPEEPESEGEITTTTTTTTTTRGAAKDQETAPGTTPQLGLVGAVTSLADAVQPPTIFGMSPISLAFSPRTTIVTQVAVSSGAFDALADLSSAVVHASATGEGDGGSDVMQPGQGQGPTMVVGFPTDRLSFVVHWWGYEILLPPLAMAHLSTAQSISSAFLSFLQTMAISASLPEMLPFIKYISMWVELEFRAIREQDARGGGKGVVLAATWVMPMALVPRAWDLPVAPAPAPLPAAPPASAQQQRPSPTDEQALPQRGGSSGGGGAFPSLPPPPSPSFGRDLRNRMDGRPAVPAKDAYEPPLPSLPPPALPAHQIPRFPSSRPSFGSGTPALLPIPVRF</sequence>
<feature type="compositionally biased region" description="Low complexity" evidence="1">
    <location>
        <begin position="723"/>
        <end position="734"/>
    </location>
</feature>
<feature type="compositionally biased region" description="Polar residues" evidence="1">
    <location>
        <begin position="148"/>
        <end position="161"/>
    </location>
</feature>
<feature type="compositionally biased region" description="Basic and acidic residues" evidence="1">
    <location>
        <begin position="549"/>
        <end position="559"/>
    </location>
</feature>
<protein>
    <submittedName>
        <fullName evidence="2">Uncharacterized protein</fullName>
    </submittedName>
</protein>
<feature type="compositionally biased region" description="Basic and acidic residues" evidence="1">
    <location>
        <begin position="357"/>
        <end position="367"/>
    </location>
</feature>
<feature type="region of interest" description="Disordered" evidence="1">
    <location>
        <begin position="1"/>
        <end position="99"/>
    </location>
</feature>
<evidence type="ECO:0000313" key="2">
    <source>
        <dbReference type="EMBL" id="KAK0538286.1"/>
    </source>
</evidence>
<gene>
    <name evidence="2" type="ORF">OC842_001349</name>
</gene>
<proteinExistence type="predicted"/>
<name>A0AAN6JMB3_9BASI</name>
<feature type="compositionally biased region" description="Polar residues" evidence="1">
    <location>
        <begin position="1"/>
        <end position="10"/>
    </location>
</feature>
<feature type="compositionally biased region" description="Low complexity" evidence="1">
    <location>
        <begin position="1029"/>
        <end position="1043"/>
    </location>
</feature>
<feature type="compositionally biased region" description="Low complexity" evidence="1">
    <location>
        <begin position="951"/>
        <end position="971"/>
    </location>
</feature>
<feature type="compositionally biased region" description="Basic and acidic residues" evidence="1">
    <location>
        <begin position="495"/>
        <end position="512"/>
    </location>
</feature>
<feature type="region of interest" description="Disordered" evidence="1">
    <location>
        <begin position="134"/>
        <end position="168"/>
    </location>
</feature>
<dbReference type="Proteomes" id="UP001176521">
    <property type="component" value="Unassembled WGS sequence"/>
</dbReference>
<comment type="caution">
    <text evidence="2">The sequence shown here is derived from an EMBL/GenBank/DDBJ whole genome shotgun (WGS) entry which is preliminary data.</text>
</comment>
<reference evidence="2" key="1">
    <citation type="journal article" date="2023" name="PhytoFront">
        <title>Draft Genome Resources of Seven Strains of Tilletia horrida, Causal Agent of Kernel Smut of Rice.</title>
        <authorList>
            <person name="Khanal S."/>
            <person name="Antony Babu S."/>
            <person name="Zhou X.G."/>
        </authorList>
    </citation>
    <scope>NUCLEOTIDE SEQUENCE</scope>
    <source>
        <strain evidence="2">TX3</strain>
    </source>
</reference>
<feature type="region of interest" description="Disordered" evidence="1">
    <location>
        <begin position="946"/>
        <end position="1052"/>
    </location>
</feature>
<dbReference type="PANTHER" id="PTHR45725:SF18">
    <property type="entry name" value="ORC1-LIKE AAA ATPASE DOMAIN-CONTAINING PROTEIN"/>
    <property type="match status" value="1"/>
</dbReference>
<feature type="region of interest" description="Disordered" evidence="1">
    <location>
        <begin position="485"/>
        <end position="512"/>
    </location>
</feature>
<dbReference type="PANTHER" id="PTHR45725">
    <property type="entry name" value="FORMIN HOMOLOGY 2 FAMILY MEMBER"/>
    <property type="match status" value="1"/>
</dbReference>
<dbReference type="EMBL" id="JAPDMQ010000047">
    <property type="protein sequence ID" value="KAK0538286.1"/>
    <property type="molecule type" value="Genomic_DNA"/>
</dbReference>
<feature type="region of interest" description="Disordered" evidence="1">
    <location>
        <begin position="690"/>
        <end position="750"/>
    </location>
</feature>
<dbReference type="AlphaFoldDB" id="A0AAN6JMB3"/>
<feature type="compositionally biased region" description="Polar residues" evidence="1">
    <location>
        <begin position="316"/>
        <end position="329"/>
    </location>
</feature>
<evidence type="ECO:0000256" key="1">
    <source>
        <dbReference type="SAM" id="MobiDB-lite"/>
    </source>
</evidence>
<accession>A0AAN6JMB3</accession>
<feature type="compositionally biased region" description="Pro residues" evidence="1">
    <location>
        <begin position="1013"/>
        <end position="1023"/>
    </location>
</feature>
<feature type="compositionally biased region" description="Low complexity" evidence="1">
    <location>
        <begin position="134"/>
        <end position="147"/>
    </location>
</feature>
<feature type="region of interest" description="Disordered" evidence="1">
    <location>
        <begin position="424"/>
        <end position="460"/>
    </location>
</feature>
<dbReference type="InterPro" id="IPR051425">
    <property type="entry name" value="Formin_Homology"/>
</dbReference>
<feature type="compositionally biased region" description="Acidic residues" evidence="1">
    <location>
        <begin position="85"/>
        <end position="98"/>
    </location>
</feature>
<feature type="region of interest" description="Disordered" evidence="1">
    <location>
        <begin position="225"/>
        <end position="383"/>
    </location>
</feature>